<reference evidence="17" key="1">
    <citation type="journal article" date="2011" name="PLoS ONE">
        <title>A deep insight into the sialotranscriptome of the gulf coast tick, Amblyomma maculatum.</title>
        <authorList>
            <person name="Karim S."/>
            <person name="Singh P."/>
            <person name="Ribeiro J.M."/>
        </authorList>
    </citation>
    <scope>NUCLEOTIDE SEQUENCE</scope>
    <source>
        <tissue evidence="17">Salivary gland</tissue>
    </source>
</reference>
<dbReference type="SMART" id="SM00238">
    <property type="entry name" value="BIR"/>
    <property type="match status" value="1"/>
</dbReference>
<keyword evidence="9" id="KW-0498">Mitosis</keyword>
<evidence type="ECO:0000256" key="15">
    <source>
        <dbReference type="ARBA" id="ARBA00023306"/>
    </source>
</evidence>
<evidence type="ECO:0000256" key="12">
    <source>
        <dbReference type="ARBA" id="ARBA00022843"/>
    </source>
</evidence>
<keyword evidence="11" id="KW-0862">Zinc</keyword>
<keyword evidence="13" id="KW-0206">Cytoskeleton</keyword>
<keyword evidence="6" id="KW-0597">Phosphoprotein</keyword>
<dbReference type="Pfam" id="PF00653">
    <property type="entry name" value="BIR"/>
    <property type="match status" value="1"/>
</dbReference>
<accession>G3MSN8</accession>
<dbReference type="GO" id="GO:0046872">
    <property type="term" value="F:metal ion binding"/>
    <property type="evidence" value="ECO:0007669"/>
    <property type="project" value="UniProtKB-KW"/>
</dbReference>
<comment type="subcellular location">
    <subcellularLocation>
        <location evidence="3">Chromosome</location>
        <location evidence="3">Centromere</location>
    </subcellularLocation>
    <subcellularLocation>
        <location evidence="2">Cytoplasm</location>
        <location evidence="2">Cytoskeleton</location>
        <location evidence="2">Spindle</location>
    </subcellularLocation>
    <subcellularLocation>
        <location evidence="1">Nucleus</location>
    </subcellularLocation>
</comment>
<keyword evidence="14" id="KW-0539">Nucleus</keyword>
<dbReference type="FunFam" id="1.10.1170.10:FF:000009">
    <property type="entry name" value="Baculoviral IAP repeat-containing protein 5"/>
    <property type="match status" value="1"/>
</dbReference>
<dbReference type="EMBL" id="JO844889">
    <property type="protein sequence ID" value="AEO36506.1"/>
    <property type="molecule type" value="mRNA"/>
</dbReference>
<dbReference type="InterPro" id="IPR051190">
    <property type="entry name" value="Baculoviral_IAP"/>
</dbReference>
<dbReference type="SUPFAM" id="SSF57924">
    <property type="entry name" value="Inhibitor of apoptosis (IAP) repeat"/>
    <property type="match status" value="1"/>
</dbReference>
<dbReference type="AlphaFoldDB" id="G3MSN8"/>
<keyword evidence="15" id="KW-0131">Cell cycle</keyword>
<evidence type="ECO:0000256" key="10">
    <source>
        <dbReference type="ARBA" id="ARBA00022829"/>
    </source>
</evidence>
<dbReference type="Gene3D" id="1.10.1170.10">
    <property type="entry name" value="Inhibitor Of Apoptosis Protein (2mihbC-IAP-1), Chain A"/>
    <property type="match status" value="1"/>
</dbReference>
<keyword evidence="7" id="KW-0132">Cell division</keyword>
<keyword evidence="8" id="KW-0479">Metal-binding</keyword>
<evidence type="ECO:0000256" key="4">
    <source>
        <dbReference type="ARBA" id="ARBA00006672"/>
    </source>
</evidence>
<evidence type="ECO:0000256" key="1">
    <source>
        <dbReference type="ARBA" id="ARBA00004123"/>
    </source>
</evidence>
<evidence type="ECO:0000256" key="11">
    <source>
        <dbReference type="ARBA" id="ARBA00022833"/>
    </source>
</evidence>
<keyword evidence="5" id="KW-0963">Cytoplasm</keyword>
<evidence type="ECO:0000256" key="16">
    <source>
        <dbReference type="ARBA" id="ARBA00023328"/>
    </source>
</evidence>
<evidence type="ECO:0000256" key="8">
    <source>
        <dbReference type="ARBA" id="ARBA00022723"/>
    </source>
</evidence>
<organism evidence="17">
    <name type="scientific">Amblyomma maculatum</name>
    <name type="common">Gulf Coast tick</name>
    <dbReference type="NCBI Taxonomy" id="34609"/>
    <lineage>
        <taxon>Eukaryota</taxon>
        <taxon>Metazoa</taxon>
        <taxon>Ecdysozoa</taxon>
        <taxon>Arthropoda</taxon>
        <taxon>Chelicerata</taxon>
        <taxon>Arachnida</taxon>
        <taxon>Acari</taxon>
        <taxon>Parasitiformes</taxon>
        <taxon>Ixodida</taxon>
        <taxon>Ixodoidea</taxon>
        <taxon>Ixodidae</taxon>
        <taxon>Amblyomminae</taxon>
        <taxon>Amblyomma</taxon>
    </lineage>
</organism>
<protein>
    <recommendedName>
        <fullName evidence="18">Baculoviral IAP repeat-containing protein 5</fullName>
    </recommendedName>
</protein>
<keyword evidence="10" id="KW-0159">Chromosome partition</keyword>
<dbReference type="CDD" id="cd00022">
    <property type="entry name" value="BIR"/>
    <property type="match status" value="1"/>
</dbReference>
<dbReference type="PANTHER" id="PTHR46771">
    <property type="entry name" value="DETERIN"/>
    <property type="match status" value="1"/>
</dbReference>
<keyword evidence="12" id="KW-0832">Ubl conjugation</keyword>
<keyword evidence="16" id="KW-0137">Centromere</keyword>
<dbReference type="PROSITE" id="PS50143">
    <property type="entry name" value="BIR_REPEAT_2"/>
    <property type="match status" value="1"/>
</dbReference>
<proteinExistence type="evidence at transcript level"/>
<dbReference type="MEROPS" id="I32.005"/>
<evidence type="ECO:0000256" key="3">
    <source>
        <dbReference type="ARBA" id="ARBA00004584"/>
    </source>
</evidence>
<evidence type="ECO:0000313" key="17">
    <source>
        <dbReference type="EMBL" id="AEO36506.1"/>
    </source>
</evidence>
<evidence type="ECO:0000256" key="7">
    <source>
        <dbReference type="ARBA" id="ARBA00022618"/>
    </source>
</evidence>
<evidence type="ECO:0000256" key="9">
    <source>
        <dbReference type="ARBA" id="ARBA00022776"/>
    </source>
</evidence>
<dbReference type="GO" id="GO:0005634">
    <property type="term" value="C:nucleus"/>
    <property type="evidence" value="ECO:0007669"/>
    <property type="project" value="UniProtKB-SubCell"/>
</dbReference>
<dbReference type="GO" id="GO:0005819">
    <property type="term" value="C:spindle"/>
    <property type="evidence" value="ECO:0007669"/>
    <property type="project" value="UniProtKB-SubCell"/>
</dbReference>
<evidence type="ECO:0008006" key="18">
    <source>
        <dbReference type="Google" id="ProtNLM"/>
    </source>
</evidence>
<evidence type="ECO:0000256" key="5">
    <source>
        <dbReference type="ARBA" id="ARBA00022490"/>
    </source>
</evidence>
<evidence type="ECO:0000256" key="6">
    <source>
        <dbReference type="ARBA" id="ARBA00022553"/>
    </source>
</evidence>
<dbReference type="InterPro" id="IPR001370">
    <property type="entry name" value="BIR_rpt"/>
</dbReference>
<comment type="similarity">
    <text evidence="4">Belongs to the IAP family.</text>
</comment>
<evidence type="ECO:0000256" key="13">
    <source>
        <dbReference type="ARBA" id="ARBA00023212"/>
    </source>
</evidence>
<evidence type="ECO:0000256" key="2">
    <source>
        <dbReference type="ARBA" id="ARBA00004186"/>
    </source>
</evidence>
<dbReference type="PANTHER" id="PTHR46771:SF5">
    <property type="entry name" value="DETERIN"/>
    <property type="match status" value="1"/>
</dbReference>
<sequence>MTAPSGSKSPVNLSREAVLVLQTDRHMNCVENRLASFDQWPLTGDCTCTPERMAEAGFYHCPTENEPDLARCYVCFKELDGWDPSDDPSKEHSRSKNCAFVRLGKKARDVTVHDAFNLEKARAKNRAEQFALLHQADVEEAMRKVKYEVDKVRRKMR</sequence>
<name>G3MSN8_AMBMU</name>
<evidence type="ECO:0000256" key="14">
    <source>
        <dbReference type="ARBA" id="ARBA00023242"/>
    </source>
</evidence>
<dbReference type="GO" id="GO:0051301">
    <property type="term" value="P:cell division"/>
    <property type="evidence" value="ECO:0007669"/>
    <property type="project" value="UniProtKB-KW"/>
</dbReference>
<dbReference type="GO" id="GO:0007059">
    <property type="term" value="P:chromosome segregation"/>
    <property type="evidence" value="ECO:0007669"/>
    <property type="project" value="UniProtKB-KW"/>
</dbReference>
<dbReference type="GO" id="GO:0000775">
    <property type="term" value="C:chromosome, centromeric region"/>
    <property type="evidence" value="ECO:0007669"/>
    <property type="project" value="UniProtKB-SubCell"/>
</dbReference>